<protein>
    <submittedName>
        <fullName evidence="2">Uncharacterized protein</fullName>
    </submittedName>
</protein>
<comment type="caution">
    <text evidence="2">The sequence shown here is derived from an EMBL/GenBank/DDBJ whole genome shotgun (WGS) entry which is preliminary data.</text>
</comment>
<dbReference type="Proteomes" id="UP001152622">
    <property type="component" value="Chromosome 24"/>
</dbReference>
<dbReference type="AlphaFoldDB" id="A0A9Q1I989"/>
<proteinExistence type="predicted"/>
<accession>A0A9Q1I989</accession>
<gene>
    <name evidence="2" type="ORF">SKAU_G00420890</name>
</gene>
<name>A0A9Q1I989_SYNKA</name>
<evidence type="ECO:0000256" key="1">
    <source>
        <dbReference type="SAM" id="MobiDB-lite"/>
    </source>
</evidence>
<evidence type="ECO:0000313" key="3">
    <source>
        <dbReference type="Proteomes" id="UP001152622"/>
    </source>
</evidence>
<feature type="region of interest" description="Disordered" evidence="1">
    <location>
        <begin position="1"/>
        <end position="33"/>
    </location>
</feature>
<organism evidence="2 3">
    <name type="scientific">Synaphobranchus kaupii</name>
    <name type="common">Kaup's arrowtooth eel</name>
    <dbReference type="NCBI Taxonomy" id="118154"/>
    <lineage>
        <taxon>Eukaryota</taxon>
        <taxon>Metazoa</taxon>
        <taxon>Chordata</taxon>
        <taxon>Craniata</taxon>
        <taxon>Vertebrata</taxon>
        <taxon>Euteleostomi</taxon>
        <taxon>Actinopterygii</taxon>
        <taxon>Neopterygii</taxon>
        <taxon>Teleostei</taxon>
        <taxon>Anguilliformes</taxon>
        <taxon>Synaphobranchidae</taxon>
        <taxon>Synaphobranchus</taxon>
    </lineage>
</organism>
<keyword evidence="3" id="KW-1185">Reference proteome</keyword>
<evidence type="ECO:0000313" key="2">
    <source>
        <dbReference type="EMBL" id="KAJ8333193.1"/>
    </source>
</evidence>
<sequence>MCTARNRTAQGISHRRAPSSSCPAKAENNRNQTLTPVPFHTHSVYRFLLIMQYCFRTEYIGMAGCHGHQDILLFGPYGLPFGEQLKEC</sequence>
<dbReference type="EMBL" id="JAINUF010000024">
    <property type="protein sequence ID" value="KAJ8333193.1"/>
    <property type="molecule type" value="Genomic_DNA"/>
</dbReference>
<feature type="compositionally biased region" description="Polar residues" evidence="1">
    <location>
        <begin position="1"/>
        <end position="11"/>
    </location>
</feature>
<reference evidence="2" key="1">
    <citation type="journal article" date="2023" name="Science">
        <title>Genome structures resolve the early diversification of teleost fishes.</title>
        <authorList>
            <person name="Parey E."/>
            <person name="Louis A."/>
            <person name="Montfort J."/>
            <person name="Bouchez O."/>
            <person name="Roques C."/>
            <person name="Iampietro C."/>
            <person name="Lluch J."/>
            <person name="Castinel A."/>
            <person name="Donnadieu C."/>
            <person name="Desvignes T."/>
            <person name="Floi Bucao C."/>
            <person name="Jouanno E."/>
            <person name="Wen M."/>
            <person name="Mejri S."/>
            <person name="Dirks R."/>
            <person name="Jansen H."/>
            <person name="Henkel C."/>
            <person name="Chen W.J."/>
            <person name="Zahm M."/>
            <person name="Cabau C."/>
            <person name="Klopp C."/>
            <person name="Thompson A.W."/>
            <person name="Robinson-Rechavi M."/>
            <person name="Braasch I."/>
            <person name="Lecointre G."/>
            <person name="Bobe J."/>
            <person name="Postlethwait J.H."/>
            <person name="Berthelot C."/>
            <person name="Roest Crollius H."/>
            <person name="Guiguen Y."/>
        </authorList>
    </citation>
    <scope>NUCLEOTIDE SEQUENCE</scope>
    <source>
        <strain evidence="2">WJC10195</strain>
    </source>
</reference>